<dbReference type="Proteomes" id="UP000002494">
    <property type="component" value="Chromosome 12"/>
</dbReference>
<dbReference type="AGR" id="RGD:1584108"/>
<dbReference type="OMA" id="CAEIHIC"/>
<dbReference type="InterPro" id="IPR033989">
    <property type="entry name" value="CD209-like_CTLD"/>
</dbReference>
<dbReference type="InterPro" id="IPR016186">
    <property type="entry name" value="C-type_lectin-like/link_sf"/>
</dbReference>
<dbReference type="InterPro" id="IPR016187">
    <property type="entry name" value="CTDL_fold"/>
</dbReference>
<proteinExistence type="predicted"/>
<dbReference type="GeneTree" id="ENSGT00940000155012"/>
<dbReference type="PANTHER" id="PTHR46746">
    <property type="entry name" value="KILLER CELL LECTIN-LIKE RECEPTOR SUBFAMILY F MEMBER 2"/>
    <property type="match status" value="1"/>
</dbReference>
<evidence type="ECO:0000313" key="5">
    <source>
        <dbReference type="Proteomes" id="UP000002494"/>
    </source>
</evidence>
<keyword evidence="2" id="KW-1015">Disulfide bond</keyword>
<dbReference type="RGD" id="1584108">
    <property type="gene designation" value="Cd209al3"/>
</dbReference>
<dbReference type="SUPFAM" id="SSF56436">
    <property type="entry name" value="C-type lectin-like"/>
    <property type="match status" value="1"/>
</dbReference>
<dbReference type="PANTHER" id="PTHR46746:SF9">
    <property type="entry name" value="CD209 ANTIGEN-LIKE PROTEIN C-LIKE"/>
    <property type="match status" value="1"/>
</dbReference>
<dbReference type="InterPro" id="IPR051379">
    <property type="entry name" value="C-type_Lectin_Receptor_IMM"/>
</dbReference>
<name>A0A8I6A230_RAT</name>
<dbReference type="CDD" id="cd03590">
    <property type="entry name" value="CLECT_DC-SIGN_like"/>
    <property type="match status" value="1"/>
</dbReference>
<dbReference type="InterPro" id="IPR018378">
    <property type="entry name" value="C-type_lectin_CS"/>
</dbReference>
<dbReference type="Pfam" id="PF00059">
    <property type="entry name" value="Lectin_C"/>
    <property type="match status" value="1"/>
</dbReference>
<accession>A0A8I6A230</accession>
<dbReference type="PROSITE" id="PS50041">
    <property type="entry name" value="C_TYPE_LECTIN_2"/>
    <property type="match status" value="1"/>
</dbReference>
<feature type="domain" description="C-type lectin" evidence="3">
    <location>
        <begin position="48"/>
        <end position="162"/>
    </location>
</feature>
<dbReference type="AlphaFoldDB" id="A0A8I6A230"/>
<evidence type="ECO:0000259" key="3">
    <source>
        <dbReference type="PROSITE" id="PS50041"/>
    </source>
</evidence>
<gene>
    <name evidence="4 6" type="primary">Cd209al3</name>
    <name evidence="6" type="synonym">LOC688858</name>
</gene>
<evidence type="ECO:0000256" key="1">
    <source>
        <dbReference type="ARBA" id="ARBA00022734"/>
    </source>
</evidence>
<reference evidence="4" key="1">
    <citation type="submission" date="2024-01" db="EMBL/GenBank/DDBJ databases">
        <title>GRCr8: a new rat reference genome assembly contstructed from accurate long reads and long range scaffolding.</title>
        <authorList>
            <person name="Doris P.A."/>
            <person name="Kalbfleisch T."/>
            <person name="Li K."/>
            <person name="Howe K."/>
            <person name="Wood J."/>
        </authorList>
    </citation>
    <scope>NUCLEOTIDE SEQUENCE [LARGE SCALE GENOMIC DNA]</scope>
    <source>
        <strain evidence="4">Brown Norway</strain>
    </source>
</reference>
<dbReference type="GO" id="GO:0009897">
    <property type="term" value="C:external side of plasma membrane"/>
    <property type="evidence" value="ECO:0000318"/>
    <property type="project" value="GO_Central"/>
</dbReference>
<dbReference type="GO" id="GO:0005537">
    <property type="term" value="F:D-mannose binding"/>
    <property type="evidence" value="ECO:0000318"/>
    <property type="project" value="GO_Central"/>
</dbReference>
<reference evidence="4" key="3">
    <citation type="submission" date="2025-09" db="UniProtKB">
        <authorList>
            <consortium name="Ensembl"/>
        </authorList>
    </citation>
    <scope>IDENTIFICATION</scope>
    <source>
        <strain evidence="4">Brown Norway</strain>
    </source>
</reference>
<keyword evidence="1" id="KW-0430">Lectin</keyword>
<dbReference type="InterPro" id="IPR001304">
    <property type="entry name" value="C-type_lectin-like"/>
</dbReference>
<dbReference type="Ensembl" id="ENSRNOT00000096550.2">
    <property type="protein sequence ID" value="ENSRNOP00000085713.2"/>
    <property type="gene ID" value="ENSRNOG00000062811.2"/>
</dbReference>
<organism evidence="4 5">
    <name type="scientific">Rattus norvegicus</name>
    <name type="common">Rat</name>
    <dbReference type="NCBI Taxonomy" id="10116"/>
    <lineage>
        <taxon>Eukaryota</taxon>
        <taxon>Metazoa</taxon>
        <taxon>Chordata</taxon>
        <taxon>Craniata</taxon>
        <taxon>Vertebrata</taxon>
        <taxon>Euteleostomi</taxon>
        <taxon>Mammalia</taxon>
        <taxon>Eutheria</taxon>
        <taxon>Euarchontoglires</taxon>
        <taxon>Glires</taxon>
        <taxon>Rodentia</taxon>
        <taxon>Myomorpha</taxon>
        <taxon>Muroidea</taxon>
        <taxon>Muridae</taxon>
        <taxon>Murinae</taxon>
        <taxon>Rattus</taxon>
    </lineage>
</organism>
<dbReference type="GO" id="GO:0006955">
    <property type="term" value="P:immune response"/>
    <property type="evidence" value="ECO:0000318"/>
    <property type="project" value="GO_Central"/>
</dbReference>
<reference evidence="4" key="2">
    <citation type="submission" date="2025-08" db="UniProtKB">
        <authorList>
            <consortium name="Ensembl"/>
        </authorList>
    </citation>
    <scope>IDENTIFICATION</scope>
    <source>
        <strain evidence="4">Brown Norway</strain>
    </source>
</reference>
<evidence type="ECO:0000313" key="4">
    <source>
        <dbReference type="Ensembl" id="ENSRNOP00000085713.2"/>
    </source>
</evidence>
<dbReference type="GO" id="GO:0038187">
    <property type="term" value="F:pattern recognition receptor activity"/>
    <property type="evidence" value="ECO:0000318"/>
    <property type="project" value="GO_Central"/>
</dbReference>
<protein>
    <submittedName>
        <fullName evidence="4">CD209a molecule like 3</fullName>
    </submittedName>
</protein>
<sequence length="171" mass="19970">MQCQVREGPNLEGLRRCMIMCIQAFIYPDPPLPIDSLCRPCPWEWTFFHGRCYYFSKSQRNWNDSVAACQEVDAQLVTVESDEEQTFLDTFLKNKGPAWMGLSDLKQESTWQWVDGSPLSDSFRKYWIKGEPNNQGNEDCAELREDGWNDNKCDNKKFWICKKPETSCSSK</sequence>
<keyword evidence="5" id="KW-1185">Reference proteome</keyword>
<dbReference type="Gene3D" id="3.10.100.10">
    <property type="entry name" value="Mannose-Binding Protein A, subunit A"/>
    <property type="match status" value="1"/>
</dbReference>
<dbReference type="SMART" id="SM00034">
    <property type="entry name" value="CLECT"/>
    <property type="match status" value="1"/>
</dbReference>
<dbReference type="PROSITE" id="PS00615">
    <property type="entry name" value="C_TYPE_LECTIN_1"/>
    <property type="match status" value="1"/>
</dbReference>
<evidence type="ECO:0000256" key="2">
    <source>
        <dbReference type="ARBA" id="ARBA00023157"/>
    </source>
</evidence>
<evidence type="ECO:0000313" key="6">
    <source>
        <dbReference type="RGD" id="1584108"/>
    </source>
</evidence>